<keyword evidence="5" id="KW-1185">Reference proteome</keyword>
<dbReference type="InterPro" id="IPR050266">
    <property type="entry name" value="AB_hydrolase_sf"/>
</dbReference>
<dbReference type="RefSeq" id="WP_243649312.1">
    <property type="nucleotide sequence ID" value="NZ_SMCS01000007.1"/>
</dbReference>
<protein>
    <submittedName>
        <fullName evidence="4">Pimeloyl-ACP methyl ester carboxylesterase</fullName>
    </submittedName>
</protein>
<sequence>MSHRIALRLVAFAMACWAASTLHAAISTPAAPSGEYAAGVTDSFQVGTLKVQRYGHGGRPIILIPGLSSGAWVWKSTIESLSKTDTVYAVTLAGFDGTPAPAGDESYMDRADASLLKLIKERDLKHAVIVGHSIGGTIALRFAGQHPDAVAGIVAVDGLPIFPGMDRVPAEQRAAIAANLKTKAEAATQEEYQAQSLAYMQKIGTVDPAVAAHYAPLSARSDVKAVARYMAEDAGGDFRPVLKSATMPILEIAPYNAADSSASKTGMTEAQKIAYYRSLLVDAPHAKVVSIGPSRHFVMLDQPEAFQKTLAGFIGTL</sequence>
<evidence type="ECO:0000313" key="5">
    <source>
        <dbReference type="Proteomes" id="UP000295645"/>
    </source>
</evidence>
<feature type="domain" description="AB hydrolase-1" evidence="3">
    <location>
        <begin position="61"/>
        <end position="306"/>
    </location>
</feature>
<reference evidence="4 5" key="1">
    <citation type="submission" date="2019-03" db="EMBL/GenBank/DDBJ databases">
        <title>Above-ground endophytic microbial communities from plants in different locations in the United States.</title>
        <authorList>
            <person name="Frank C."/>
        </authorList>
    </citation>
    <scope>NUCLEOTIDE SEQUENCE [LARGE SCALE GENOMIC DNA]</scope>
    <source>
        <strain evidence="4 5">LP_13_YM</strain>
    </source>
</reference>
<comment type="caution">
    <text evidence="4">The sequence shown here is derived from an EMBL/GenBank/DDBJ whole genome shotgun (WGS) entry which is preliminary data.</text>
</comment>
<dbReference type="AlphaFoldDB" id="A0A4V2W3K6"/>
<dbReference type="Gene3D" id="3.40.50.1820">
    <property type="entry name" value="alpha/beta hydrolase"/>
    <property type="match status" value="1"/>
</dbReference>
<organism evidence="4 5">
    <name type="scientific">Luteibacter rhizovicinus</name>
    <dbReference type="NCBI Taxonomy" id="242606"/>
    <lineage>
        <taxon>Bacteria</taxon>
        <taxon>Pseudomonadati</taxon>
        <taxon>Pseudomonadota</taxon>
        <taxon>Gammaproteobacteria</taxon>
        <taxon>Lysobacterales</taxon>
        <taxon>Rhodanobacteraceae</taxon>
        <taxon>Luteibacter</taxon>
    </lineage>
</organism>
<feature type="signal peptide" evidence="2">
    <location>
        <begin position="1"/>
        <end position="24"/>
    </location>
</feature>
<dbReference type="InterPro" id="IPR029058">
    <property type="entry name" value="AB_hydrolase_fold"/>
</dbReference>
<dbReference type="Pfam" id="PF12697">
    <property type="entry name" value="Abhydrolase_6"/>
    <property type="match status" value="1"/>
</dbReference>
<dbReference type="GO" id="GO:0016020">
    <property type="term" value="C:membrane"/>
    <property type="evidence" value="ECO:0007669"/>
    <property type="project" value="TreeGrafter"/>
</dbReference>
<gene>
    <name evidence="4" type="ORF">EC912_10714</name>
</gene>
<proteinExistence type="predicted"/>
<dbReference type="InterPro" id="IPR000073">
    <property type="entry name" value="AB_hydrolase_1"/>
</dbReference>
<accession>A0A4V2W3K6</accession>
<name>A0A4V2W3K6_9GAMM</name>
<dbReference type="GO" id="GO:0016787">
    <property type="term" value="F:hydrolase activity"/>
    <property type="evidence" value="ECO:0007669"/>
    <property type="project" value="UniProtKB-KW"/>
</dbReference>
<evidence type="ECO:0000256" key="2">
    <source>
        <dbReference type="SAM" id="SignalP"/>
    </source>
</evidence>
<dbReference type="EMBL" id="SMCS01000007">
    <property type="protein sequence ID" value="TCV92309.1"/>
    <property type="molecule type" value="Genomic_DNA"/>
</dbReference>
<evidence type="ECO:0000313" key="4">
    <source>
        <dbReference type="EMBL" id="TCV92309.1"/>
    </source>
</evidence>
<evidence type="ECO:0000259" key="3">
    <source>
        <dbReference type="Pfam" id="PF12697"/>
    </source>
</evidence>
<feature type="chain" id="PRO_5020559099" evidence="2">
    <location>
        <begin position="25"/>
        <end position="317"/>
    </location>
</feature>
<dbReference type="PANTHER" id="PTHR43798">
    <property type="entry name" value="MONOACYLGLYCEROL LIPASE"/>
    <property type="match status" value="1"/>
</dbReference>
<keyword evidence="1" id="KW-0378">Hydrolase</keyword>
<evidence type="ECO:0000256" key="1">
    <source>
        <dbReference type="ARBA" id="ARBA00022801"/>
    </source>
</evidence>
<keyword evidence="2" id="KW-0732">Signal</keyword>
<dbReference type="SUPFAM" id="SSF53474">
    <property type="entry name" value="alpha/beta-Hydrolases"/>
    <property type="match status" value="1"/>
</dbReference>
<dbReference type="PANTHER" id="PTHR43798:SF31">
    <property type="entry name" value="AB HYDROLASE SUPERFAMILY PROTEIN YCLE"/>
    <property type="match status" value="1"/>
</dbReference>
<dbReference type="Proteomes" id="UP000295645">
    <property type="component" value="Unassembled WGS sequence"/>
</dbReference>